<feature type="domain" description="HTH cro/C1-type" evidence="1">
    <location>
        <begin position="17"/>
        <end position="72"/>
    </location>
</feature>
<dbReference type="CDD" id="cd00093">
    <property type="entry name" value="HTH_XRE"/>
    <property type="match status" value="1"/>
</dbReference>
<dbReference type="Pfam" id="PF12900">
    <property type="entry name" value="Pyridox_ox_2"/>
    <property type="match status" value="1"/>
</dbReference>
<dbReference type="SUPFAM" id="SSF47413">
    <property type="entry name" value="lambda repressor-like DNA-binding domains"/>
    <property type="match status" value="1"/>
</dbReference>
<dbReference type="SMART" id="SM00530">
    <property type="entry name" value="HTH_XRE"/>
    <property type="match status" value="1"/>
</dbReference>
<accession>A0A239KY07</accession>
<dbReference type="PROSITE" id="PS50943">
    <property type="entry name" value="HTH_CROC1"/>
    <property type="match status" value="1"/>
</dbReference>
<dbReference type="InterPro" id="IPR010982">
    <property type="entry name" value="Lambda_DNA-bd_dom_sf"/>
</dbReference>
<name>A0A239KY07_9ACTN</name>
<dbReference type="InterPro" id="IPR001387">
    <property type="entry name" value="Cro/C1-type_HTH"/>
</dbReference>
<organism evidence="2 3">
    <name type="scientific">Actinacidiphila glaucinigra</name>
    <dbReference type="NCBI Taxonomy" id="235986"/>
    <lineage>
        <taxon>Bacteria</taxon>
        <taxon>Bacillati</taxon>
        <taxon>Actinomycetota</taxon>
        <taxon>Actinomycetes</taxon>
        <taxon>Kitasatosporales</taxon>
        <taxon>Streptomycetaceae</taxon>
        <taxon>Actinacidiphila</taxon>
    </lineage>
</organism>
<gene>
    <name evidence="2" type="ORF">SAMN05216252_11761</name>
</gene>
<dbReference type="Proteomes" id="UP000198280">
    <property type="component" value="Unassembled WGS sequence"/>
</dbReference>
<dbReference type="AlphaFoldDB" id="A0A239KY07"/>
<dbReference type="GO" id="GO:0003677">
    <property type="term" value="F:DNA binding"/>
    <property type="evidence" value="ECO:0007669"/>
    <property type="project" value="InterPro"/>
</dbReference>
<proteinExistence type="predicted"/>
<protein>
    <recommendedName>
        <fullName evidence="1">HTH cro/C1-type domain-containing protein</fullName>
    </recommendedName>
</protein>
<evidence type="ECO:0000313" key="3">
    <source>
        <dbReference type="Proteomes" id="UP000198280"/>
    </source>
</evidence>
<evidence type="ECO:0000313" key="2">
    <source>
        <dbReference type="EMBL" id="SNT22134.1"/>
    </source>
</evidence>
<sequence>MAPKPFPAAPGDMGRRVAKRRDELGLTREEVAARAGMATSYLRFIEEQSTAAPGPGTLGTLAAVLDTTVTALSGGEADLPPGRRGRASPHARLVELSPGECWSRLDGHGVGRVAVTTPGREAILPVNYSVVDRSVVFRTAPGSGPAEVVGTEVVFEVDHVDEALSQGWSVLVRGLARRVEDPEAVRYLAQRVYSGPWPGDDDRVMWVRIEAGAISGRRIDVP</sequence>
<dbReference type="Pfam" id="PF01381">
    <property type="entry name" value="HTH_3"/>
    <property type="match status" value="1"/>
</dbReference>
<evidence type="ECO:0000259" key="1">
    <source>
        <dbReference type="PROSITE" id="PS50943"/>
    </source>
</evidence>
<dbReference type="EMBL" id="FZOF01000017">
    <property type="protein sequence ID" value="SNT22134.1"/>
    <property type="molecule type" value="Genomic_DNA"/>
</dbReference>
<keyword evidence="3" id="KW-1185">Reference proteome</keyword>
<dbReference type="SUPFAM" id="SSF50475">
    <property type="entry name" value="FMN-binding split barrel"/>
    <property type="match status" value="1"/>
</dbReference>
<dbReference type="Gene3D" id="1.10.260.40">
    <property type="entry name" value="lambda repressor-like DNA-binding domains"/>
    <property type="match status" value="1"/>
</dbReference>
<dbReference type="InterPro" id="IPR024747">
    <property type="entry name" value="Pyridox_Oxase-rel"/>
</dbReference>
<dbReference type="Gene3D" id="2.30.110.10">
    <property type="entry name" value="Electron Transport, Fmn-binding Protein, Chain A"/>
    <property type="match status" value="1"/>
</dbReference>
<dbReference type="InterPro" id="IPR012349">
    <property type="entry name" value="Split_barrel_FMN-bd"/>
</dbReference>
<reference evidence="2 3" key="1">
    <citation type="submission" date="2017-06" db="EMBL/GenBank/DDBJ databases">
        <authorList>
            <person name="Kim H.J."/>
            <person name="Triplett B.A."/>
        </authorList>
    </citation>
    <scope>NUCLEOTIDE SEQUENCE [LARGE SCALE GENOMIC DNA]</scope>
    <source>
        <strain evidence="2 3">CGMCC 4.1858</strain>
    </source>
</reference>